<evidence type="ECO:0000256" key="2">
    <source>
        <dbReference type="ARBA" id="ARBA00001927"/>
    </source>
</evidence>
<feature type="compositionally biased region" description="Low complexity" evidence="18">
    <location>
        <begin position="111"/>
        <end position="131"/>
    </location>
</feature>
<evidence type="ECO:0000256" key="1">
    <source>
        <dbReference type="ARBA" id="ARBA00001917"/>
    </source>
</evidence>
<dbReference type="InterPro" id="IPR029055">
    <property type="entry name" value="Ntn_hydrolases_N"/>
</dbReference>
<evidence type="ECO:0000256" key="15">
    <source>
        <dbReference type="ARBA" id="ARBA00023291"/>
    </source>
</evidence>
<reference evidence="21" key="2">
    <citation type="submission" date="2025-08" db="UniProtKB">
        <authorList>
            <consortium name="RefSeq"/>
        </authorList>
    </citation>
    <scope>IDENTIFICATION</scope>
    <source>
        <tissue evidence="21">Leaf</tissue>
    </source>
</reference>
<keyword evidence="6" id="KW-0028">Amino-acid biosynthesis</keyword>
<proteinExistence type="inferred from homology"/>
<evidence type="ECO:0000313" key="20">
    <source>
        <dbReference type="Proteomes" id="UP000515123"/>
    </source>
</evidence>
<evidence type="ECO:0000256" key="4">
    <source>
        <dbReference type="ARBA" id="ARBA00004909"/>
    </source>
</evidence>
<feature type="compositionally biased region" description="Pro residues" evidence="18">
    <location>
        <begin position="132"/>
        <end position="146"/>
    </location>
</feature>
<dbReference type="CDD" id="cd02808">
    <property type="entry name" value="GltS_FMN"/>
    <property type="match status" value="1"/>
</dbReference>
<dbReference type="InterPro" id="IPR002489">
    <property type="entry name" value="Glu_synth_asu_C"/>
</dbReference>
<keyword evidence="20" id="KW-1185">Reference proteome</keyword>
<dbReference type="InterPro" id="IPR006982">
    <property type="entry name" value="Glu_synth_centr_N"/>
</dbReference>
<sequence>MDNNRPLAKENPIYSFPHFSLALPLPFSFPLFRIDSGGRRERRRVWLAPILFPSLSLSLFSSSSSSSPLSLSPLSSSSSFPPHDSSGSVPPSPPLVVLVLARALGGLLPRGSGTWRPCTRPRAPPRRGSSSAPPPPPPPPLTPPRSCPTTALSSSEAPAAALGGCATAAGRRGWWSPAARAVLDVDGAAGAALTAVNASLQRRDDPPPPKVASLNDIISERGACGVGFIANLKNEPSFKIIRDALTALGCMEHRGGCGADNDSGDGAGLMSAIPWDLYNNWASKQGLPSLDSSKTGVGMIFLPKNEQFMEEAKSVITKIFAEEGLEVLGWRPVPVNTAVVGYYAKETMPNIQQVFVKVAKEDSSDDIERELYICRKLIERAAKAAEWKDELYFCSLSSRTVVYKGMLRSEVLGQFYLDLQNDLYKSSFAIYHRRYSTNTSPRWPLAQPMRLLGHNGEINTIQGNLNWMQSREATIQSPVWRGRENEIRPFGDSKASDSANLDSAAELLLRSGRSPAEALMILVPEAYKNHPTLMIKYPEVVDFYDYYKGQMEAWDGPALLLFSDGKTVGACLDRNGLRPARYWRTVDDFVYVASEVGVLPMDESKVIMKGRLGPGMMITVDLQSGEVFENTEVKKRVASASPYGSWLKENTRTIKPVNFLSAIAMDNETILRHQQAFGYSSEDVQMVIETMAAQGKEPTFCMGDDIPLAVLSRKPHMIFDYFKQRFAQVTNPAIDPLREGLVMSLEVSIGKRGNILEVGPENAHQVILSSPVLNEGELDLLMKDPNLKAKKLSTYFDIRNGLDGSLEKMIKELCEEADAAVRDGSQLLVLSDRSDELEPTHPAIPILLAVGAVHQHLIQNGLRMSASIVADTAQCFSTHQFACLIGYGASAVCPYLALETCRHWRVSTKTVNMMRNGKMPTVTIEQAQRNFCKAVKGGLLKILSKMGISLLSSYCGAQIFEIYGLGQEIVDLAFCGSVSKIGGLTLDELARETLSFWVKAFSDETAKRLENFGFIQYRPGGEYHGNNPEMSKLLHKAVRQKSDNAYSVYQQHLANRPVNVLRDLLEFKSDRKPIPIGKVEPASSIVQRFCTGGMSLGAISRETHEAIAIAMNRLGGKSNSGEGGEDPIRWSPLTDVVDGYSPTLPHLKGLQNGDTATSAIKQVASGRFGVTPTFLVNAEQLEIKIAQGAKPGEGGQLPGKKVSAYIARLRNSKPGVPLISPPPHHDIYSIEDLAQLIFDLHQINPKAKVSVKLVAEAGIGTVASGVAKGNADIIQISGHDGGTGASPVSSIKHAGGPWELGLTETHQTLIQNGLRERVILRVDGGFKSGLDVLMAAALGADEYGFGSVAMIATGCVMARICHTNNCPVGVASQREELRARFPGVPGDLVNFFFYVAEEVRAILAKLGYEKLDDIIGRTDLLRSKDIPMMKTQHLDLSYIMSSVGLPKWSSTEIRNQDVHTNGCVLDDIILSDPEITDAIENEKEVSKTIQIYNVDRAVCGRVAGVIAKKYGDTGFAGQVNLTFTGSAGQSFACFLTPGMHIRIVGEANDYVGKGMAGGELVVVPIENTGFRPEDATIVGNTCLYGATGGQVFVRGKAGERFAVRNSLAQAVVEGTGDHCCEYMTGGCVVVLGKVGRNVAAGMTGGLAYILDEDDSLIPKVNKEIVKIQRVNAPAGQMQLKSLIEAYVEKTGSEKGAAVLREWEAYLPLFWQIVPPSEEDTPEACAEFERVLAKQGMTLQSA</sequence>
<evidence type="ECO:0000256" key="3">
    <source>
        <dbReference type="ARBA" id="ARBA00004802"/>
    </source>
</evidence>
<comment type="cofactor">
    <cofactor evidence="1">
        <name>FMN</name>
        <dbReference type="ChEBI" id="CHEBI:58210"/>
    </cofactor>
</comment>
<dbReference type="CDD" id="cd00982">
    <property type="entry name" value="gltB_C"/>
    <property type="match status" value="1"/>
</dbReference>
<keyword evidence="11" id="KW-0560">Oxidoreductase</keyword>
<evidence type="ECO:0000256" key="14">
    <source>
        <dbReference type="ARBA" id="ARBA00023164"/>
    </source>
</evidence>
<evidence type="ECO:0000256" key="5">
    <source>
        <dbReference type="ARBA" id="ARBA00009716"/>
    </source>
</evidence>
<comment type="cofactor">
    <cofactor evidence="2">
        <name>[3Fe-4S] cluster</name>
        <dbReference type="ChEBI" id="CHEBI:21137"/>
    </cofactor>
</comment>
<dbReference type="NCBIfam" id="NF008730">
    <property type="entry name" value="PRK11750.1"/>
    <property type="match status" value="1"/>
</dbReference>
<evidence type="ECO:0000256" key="17">
    <source>
        <dbReference type="ARBA" id="ARBA00039085"/>
    </source>
</evidence>
<dbReference type="PANTHER" id="PTHR11938">
    <property type="entry name" value="FAD NADPH DEHYDROGENASE/OXIDOREDUCTASE"/>
    <property type="match status" value="1"/>
</dbReference>
<feature type="domain" description="Glutamine amidotransferase type-2" evidence="19">
    <location>
        <begin position="224"/>
        <end position="623"/>
    </location>
</feature>
<evidence type="ECO:0000256" key="7">
    <source>
        <dbReference type="ARBA" id="ARBA00022630"/>
    </source>
</evidence>
<dbReference type="GO" id="GO:0046872">
    <property type="term" value="F:metal ion binding"/>
    <property type="evidence" value="ECO:0007669"/>
    <property type="project" value="UniProtKB-KW"/>
</dbReference>
<feature type="region of interest" description="Disordered" evidence="18">
    <location>
        <begin position="111"/>
        <end position="153"/>
    </location>
</feature>
<dbReference type="FunFam" id="3.20.20.70:FF:000084">
    <property type="entry name" value="Ferredoxin-dependent glutamate synthase, chloroplastic"/>
    <property type="match status" value="1"/>
</dbReference>
<keyword evidence="13" id="KW-0411">Iron-sulfur</keyword>
<keyword evidence="10" id="KW-0315">Glutamine amidotransferase</keyword>
<dbReference type="Pfam" id="PF04898">
    <property type="entry name" value="Glu_syn_central"/>
    <property type="match status" value="1"/>
</dbReference>
<dbReference type="Gene3D" id="2.160.20.60">
    <property type="entry name" value="Glutamate synthase, alpha subunit, C-terminal domain"/>
    <property type="match status" value="1"/>
</dbReference>
<dbReference type="GO" id="GO:0019676">
    <property type="term" value="P:ammonia assimilation cycle"/>
    <property type="evidence" value="ECO:0007669"/>
    <property type="project" value="TreeGrafter"/>
</dbReference>
<evidence type="ECO:0000256" key="16">
    <source>
        <dbReference type="ARBA" id="ARBA00037928"/>
    </source>
</evidence>
<dbReference type="RefSeq" id="XP_020108648.1">
    <property type="nucleotide sequence ID" value="XM_020253059.1"/>
</dbReference>
<evidence type="ECO:0000256" key="13">
    <source>
        <dbReference type="ARBA" id="ARBA00023014"/>
    </source>
</evidence>
<evidence type="ECO:0000256" key="6">
    <source>
        <dbReference type="ARBA" id="ARBA00022605"/>
    </source>
</evidence>
<organism evidence="20 21">
    <name type="scientific">Ananas comosus</name>
    <name type="common">Pineapple</name>
    <name type="synonym">Ananas ananas</name>
    <dbReference type="NCBI Taxonomy" id="4615"/>
    <lineage>
        <taxon>Eukaryota</taxon>
        <taxon>Viridiplantae</taxon>
        <taxon>Streptophyta</taxon>
        <taxon>Embryophyta</taxon>
        <taxon>Tracheophyta</taxon>
        <taxon>Spermatophyta</taxon>
        <taxon>Magnoliopsida</taxon>
        <taxon>Liliopsida</taxon>
        <taxon>Poales</taxon>
        <taxon>Bromeliaceae</taxon>
        <taxon>Bromelioideae</taxon>
        <taxon>Ananas</taxon>
    </lineage>
</organism>
<comment type="pathway">
    <text evidence="16">Amino-acid biosynthesis; L-glutamate biosynthesis via GLT pathway; L-glutamate from 2-oxoglutarate and L-glutamine (ferredoxin route): step 1/1.</text>
</comment>
<dbReference type="EC" id="1.4.7.1" evidence="17"/>
<dbReference type="Pfam" id="PF01493">
    <property type="entry name" value="GXGXG"/>
    <property type="match status" value="1"/>
</dbReference>
<dbReference type="GO" id="GO:0016041">
    <property type="term" value="F:glutamate synthase (ferredoxin) activity"/>
    <property type="evidence" value="ECO:0007669"/>
    <property type="project" value="UniProtKB-EC"/>
</dbReference>
<dbReference type="PROSITE" id="PS51278">
    <property type="entry name" value="GATASE_TYPE_2"/>
    <property type="match status" value="1"/>
</dbReference>
<dbReference type="InterPro" id="IPR002932">
    <property type="entry name" value="Glu_synthdom"/>
</dbReference>
<dbReference type="Gene3D" id="3.60.20.10">
    <property type="entry name" value="Glutamine Phosphoribosylpyrophosphate, subunit 1, domain 1"/>
    <property type="match status" value="1"/>
</dbReference>
<dbReference type="InterPro" id="IPR017932">
    <property type="entry name" value="GATase_2_dom"/>
</dbReference>
<accession>A0A6P5GRU6</accession>
<comment type="similarity">
    <text evidence="5">Belongs to the glutamate synthase family.</text>
</comment>
<dbReference type="PANTHER" id="PTHR11938:SF133">
    <property type="entry name" value="GLUTAMATE SYNTHASE (NADH)"/>
    <property type="match status" value="1"/>
</dbReference>
<keyword evidence="7" id="KW-0285">Flavoprotein</keyword>
<dbReference type="InterPro" id="IPR013785">
    <property type="entry name" value="Aldolase_TIM"/>
</dbReference>
<protein>
    <recommendedName>
        <fullName evidence="17">glutamate synthase (ferredoxin)</fullName>
        <ecNumber evidence="17">1.4.7.1</ecNumber>
    </recommendedName>
</protein>
<dbReference type="GO" id="GO:0051538">
    <property type="term" value="F:3 iron, 4 sulfur cluster binding"/>
    <property type="evidence" value="ECO:0007669"/>
    <property type="project" value="UniProtKB-KW"/>
</dbReference>
<dbReference type="CDD" id="cd00713">
    <property type="entry name" value="GltS"/>
    <property type="match status" value="1"/>
</dbReference>
<evidence type="ECO:0000256" key="8">
    <source>
        <dbReference type="ARBA" id="ARBA00022643"/>
    </source>
</evidence>
<dbReference type="SUPFAM" id="SSF56235">
    <property type="entry name" value="N-terminal nucleophile aminohydrolases (Ntn hydrolases)"/>
    <property type="match status" value="1"/>
</dbReference>
<evidence type="ECO:0000256" key="9">
    <source>
        <dbReference type="ARBA" id="ARBA00022723"/>
    </source>
</evidence>
<feature type="region of interest" description="Disordered" evidence="18">
    <location>
        <begin position="71"/>
        <end position="91"/>
    </location>
</feature>
<dbReference type="GeneID" id="109724287"/>
<dbReference type="Gene3D" id="3.20.20.70">
    <property type="entry name" value="Aldolase class I"/>
    <property type="match status" value="2"/>
</dbReference>
<dbReference type="Pfam" id="PF01645">
    <property type="entry name" value="Glu_synthase"/>
    <property type="match status" value="1"/>
</dbReference>
<dbReference type="InterPro" id="IPR050711">
    <property type="entry name" value="ET-N_metabolism_enzyme"/>
</dbReference>
<comment type="pathway">
    <text evidence="4">Nitrogen metabolism.</text>
</comment>
<evidence type="ECO:0000256" key="18">
    <source>
        <dbReference type="SAM" id="MobiDB-lite"/>
    </source>
</evidence>
<gene>
    <name evidence="21" type="primary">LOC109724287</name>
</gene>
<dbReference type="FunFam" id="2.160.20.60:FF:000003">
    <property type="entry name" value="Ferredoxin-dependent glutamate synthase, chloroplastic"/>
    <property type="match status" value="1"/>
</dbReference>
<keyword evidence="15" id="KW-0003">3Fe-4S</keyword>
<keyword evidence="9" id="KW-0479">Metal-binding</keyword>
<dbReference type="GO" id="GO:0006537">
    <property type="term" value="P:glutamate biosynthetic process"/>
    <property type="evidence" value="ECO:0007669"/>
    <property type="project" value="UniProtKB-KW"/>
</dbReference>
<dbReference type="SUPFAM" id="SSF69336">
    <property type="entry name" value="Alpha subunit of glutamate synthase, C-terminal domain"/>
    <property type="match status" value="1"/>
</dbReference>
<evidence type="ECO:0000313" key="21">
    <source>
        <dbReference type="RefSeq" id="XP_020108648.1"/>
    </source>
</evidence>
<dbReference type="InterPro" id="IPR036485">
    <property type="entry name" value="Glu_synth_asu_C_sf"/>
</dbReference>
<keyword evidence="12" id="KW-0408">Iron</keyword>
<evidence type="ECO:0000256" key="10">
    <source>
        <dbReference type="ARBA" id="ARBA00022962"/>
    </source>
</evidence>
<comment type="pathway">
    <text evidence="3">Energy metabolism; nitrogen metabolism.</text>
</comment>
<dbReference type="SUPFAM" id="SSF51395">
    <property type="entry name" value="FMN-linked oxidoreductases"/>
    <property type="match status" value="1"/>
</dbReference>
<dbReference type="GO" id="GO:0009507">
    <property type="term" value="C:chloroplast"/>
    <property type="evidence" value="ECO:0007669"/>
    <property type="project" value="UniProtKB-ARBA"/>
</dbReference>
<evidence type="ECO:0000259" key="19">
    <source>
        <dbReference type="PROSITE" id="PS51278"/>
    </source>
</evidence>
<dbReference type="Pfam" id="PF00310">
    <property type="entry name" value="GATase_2"/>
    <property type="match status" value="1"/>
</dbReference>
<name>A0A6P5GRU6_ANACO</name>
<dbReference type="UniPathway" id="UPA00045"/>
<dbReference type="FunFam" id="3.20.20.70:FF:000127">
    <property type="entry name" value="Ferredoxin-dependent glutamate synthase, chloroplastic"/>
    <property type="match status" value="1"/>
</dbReference>
<keyword evidence="14" id="KW-0314">Glutamate biosynthesis</keyword>
<dbReference type="OrthoDB" id="4327079at2759"/>
<dbReference type="Proteomes" id="UP000515123">
    <property type="component" value="Linkage group 18"/>
</dbReference>
<evidence type="ECO:0000256" key="11">
    <source>
        <dbReference type="ARBA" id="ARBA00023002"/>
    </source>
</evidence>
<reference evidence="20" key="1">
    <citation type="journal article" date="2015" name="Nat. Genet.">
        <title>The pineapple genome and the evolution of CAM photosynthesis.</title>
        <authorList>
            <person name="Ming R."/>
            <person name="VanBuren R."/>
            <person name="Wai C.M."/>
            <person name="Tang H."/>
            <person name="Schatz M.C."/>
            <person name="Bowers J.E."/>
            <person name="Lyons E."/>
            <person name="Wang M.L."/>
            <person name="Chen J."/>
            <person name="Biggers E."/>
            <person name="Zhang J."/>
            <person name="Huang L."/>
            <person name="Zhang L."/>
            <person name="Miao W."/>
            <person name="Zhang J."/>
            <person name="Ye Z."/>
            <person name="Miao C."/>
            <person name="Lin Z."/>
            <person name="Wang H."/>
            <person name="Zhou H."/>
            <person name="Yim W.C."/>
            <person name="Priest H.D."/>
            <person name="Zheng C."/>
            <person name="Woodhouse M."/>
            <person name="Edger P.P."/>
            <person name="Guyot R."/>
            <person name="Guo H.B."/>
            <person name="Guo H."/>
            <person name="Zheng G."/>
            <person name="Singh R."/>
            <person name="Sharma A."/>
            <person name="Min X."/>
            <person name="Zheng Y."/>
            <person name="Lee H."/>
            <person name="Gurtowski J."/>
            <person name="Sedlazeck F.J."/>
            <person name="Harkess A."/>
            <person name="McKain M.R."/>
            <person name="Liao Z."/>
            <person name="Fang J."/>
            <person name="Liu J."/>
            <person name="Zhang X."/>
            <person name="Zhang Q."/>
            <person name="Hu W."/>
            <person name="Qin Y."/>
            <person name="Wang K."/>
            <person name="Chen L.Y."/>
            <person name="Shirley N."/>
            <person name="Lin Y.R."/>
            <person name="Liu L.Y."/>
            <person name="Hernandez A.G."/>
            <person name="Wright C.L."/>
            <person name="Bulone V."/>
            <person name="Tuskan G.A."/>
            <person name="Heath K."/>
            <person name="Zee F."/>
            <person name="Moore P.H."/>
            <person name="Sunkar R."/>
            <person name="Leebens-Mack J.H."/>
            <person name="Mockler T."/>
            <person name="Bennetzen J.L."/>
            <person name="Freeling M."/>
            <person name="Sankoff D."/>
            <person name="Paterson A.H."/>
            <person name="Zhu X."/>
            <person name="Yang X."/>
            <person name="Smith J.A."/>
            <person name="Cushman J.C."/>
            <person name="Paull R.E."/>
            <person name="Yu Q."/>
        </authorList>
    </citation>
    <scope>NUCLEOTIDE SEQUENCE [LARGE SCALE GENOMIC DNA]</scope>
    <source>
        <strain evidence="20">cv. F153</strain>
    </source>
</reference>
<keyword evidence="8" id="KW-0288">FMN</keyword>
<dbReference type="FunFam" id="3.60.20.10:FF:000001">
    <property type="entry name" value="Glutamate synthase, large subunit"/>
    <property type="match status" value="1"/>
</dbReference>
<evidence type="ECO:0000256" key="12">
    <source>
        <dbReference type="ARBA" id="ARBA00023004"/>
    </source>
</evidence>